<reference evidence="4 5" key="1">
    <citation type="submission" date="2016-11" db="EMBL/GenBank/DDBJ databases">
        <authorList>
            <person name="Jaros S."/>
            <person name="Januszkiewicz K."/>
            <person name="Wedrychowicz H."/>
        </authorList>
    </citation>
    <scope>NUCLEOTIDE SEQUENCE [LARGE SCALE GENOMIC DNA]</scope>
    <source>
        <strain evidence="4 5">DSM 8605</strain>
    </source>
</reference>
<dbReference type="SUPFAM" id="SSF51658">
    <property type="entry name" value="Xylose isomerase-like"/>
    <property type="match status" value="1"/>
</dbReference>
<dbReference type="RefSeq" id="WP_073340106.1">
    <property type="nucleotide sequence ID" value="NZ_FQXM01000027.1"/>
</dbReference>
<dbReference type="NCBIfam" id="NF009689">
    <property type="entry name" value="PRK13210.1"/>
    <property type="match status" value="1"/>
</dbReference>
<dbReference type="InterPro" id="IPR050417">
    <property type="entry name" value="Sugar_Epim/Isomerase"/>
</dbReference>
<dbReference type="GO" id="GO:0019852">
    <property type="term" value="P:L-ascorbic acid metabolic process"/>
    <property type="evidence" value="ECO:0007669"/>
    <property type="project" value="TreeGrafter"/>
</dbReference>
<accession>A0A1M5XC72</accession>
<dbReference type="Pfam" id="PF01261">
    <property type="entry name" value="AP_endonuc_2"/>
    <property type="match status" value="1"/>
</dbReference>
<keyword evidence="5" id="KW-1185">Reference proteome</keyword>
<dbReference type="AlphaFoldDB" id="A0A1M5XC72"/>
<dbReference type="NCBIfam" id="NF009688">
    <property type="entry name" value="PRK13209.1"/>
    <property type="match status" value="1"/>
</dbReference>
<dbReference type="EMBL" id="FQXM01000027">
    <property type="protein sequence ID" value="SHH97376.1"/>
    <property type="molecule type" value="Genomic_DNA"/>
</dbReference>
<evidence type="ECO:0000259" key="3">
    <source>
        <dbReference type="Pfam" id="PF01261"/>
    </source>
</evidence>
<dbReference type="PANTHER" id="PTHR43489">
    <property type="entry name" value="ISOMERASE"/>
    <property type="match status" value="1"/>
</dbReference>
<evidence type="ECO:0000313" key="5">
    <source>
        <dbReference type="Proteomes" id="UP000184447"/>
    </source>
</evidence>
<evidence type="ECO:0000313" key="4">
    <source>
        <dbReference type="EMBL" id="SHH97376.1"/>
    </source>
</evidence>
<protein>
    <recommendedName>
        <fullName evidence="2">L-ribulose-5-phosphate 3-epimerase</fullName>
    </recommendedName>
</protein>
<feature type="domain" description="Xylose isomerase-like TIM barrel" evidence="3">
    <location>
        <begin position="26"/>
        <end position="271"/>
    </location>
</feature>
<keyword evidence="1" id="KW-0413">Isomerase</keyword>
<dbReference type="InterPro" id="IPR013022">
    <property type="entry name" value="Xyl_isomerase-like_TIM-brl"/>
</dbReference>
<sequence length="283" mass="32602">MVNLKNNPIGIYEKAMPNNFSWKEKIEAAKKAGFNFIEMSVDESDERLARLNWSKEERNELRDILQKNDFYINSMCLSGHRKYPFGSKNVETREKAYELMNKAIDLALDLGIKNIQLAGYDVYYEDADEETKKMFIEGLQYSAKKAASASVMLSIEIMDTEFIGTITRCLEYIDLVKSPWLKIYPDLGNLTQWCEEPSIELEKGFEHIVAVHLKDTKPGIFKCVPFGEGTVDFPKLLTKLTDLNYTGPFLVEMWADNSKDETIEETVKNIKSAKTWLQKRMGE</sequence>
<dbReference type="GO" id="GO:0034015">
    <property type="term" value="F:L-ribulose-5-phosphate 3-epimerase activity"/>
    <property type="evidence" value="ECO:0007669"/>
    <property type="project" value="TreeGrafter"/>
</dbReference>
<organism evidence="4 5">
    <name type="scientific">Clostridium grantii DSM 8605</name>
    <dbReference type="NCBI Taxonomy" id="1121316"/>
    <lineage>
        <taxon>Bacteria</taxon>
        <taxon>Bacillati</taxon>
        <taxon>Bacillota</taxon>
        <taxon>Clostridia</taxon>
        <taxon>Eubacteriales</taxon>
        <taxon>Clostridiaceae</taxon>
        <taxon>Clostridium</taxon>
    </lineage>
</organism>
<evidence type="ECO:0000256" key="2">
    <source>
        <dbReference type="NCBIfam" id="TIGR00542"/>
    </source>
</evidence>
<dbReference type="InterPro" id="IPR036237">
    <property type="entry name" value="Xyl_isomerase-like_sf"/>
</dbReference>
<dbReference type="STRING" id="1121316.SAMN02745207_03533"/>
<evidence type="ECO:0000256" key="1">
    <source>
        <dbReference type="ARBA" id="ARBA00023235"/>
    </source>
</evidence>
<dbReference type="Proteomes" id="UP000184447">
    <property type="component" value="Unassembled WGS sequence"/>
</dbReference>
<dbReference type="OrthoDB" id="3185623at2"/>
<dbReference type="Gene3D" id="3.20.20.150">
    <property type="entry name" value="Divalent-metal-dependent TIM barrel enzymes"/>
    <property type="match status" value="1"/>
</dbReference>
<proteinExistence type="predicted"/>
<gene>
    <name evidence="4" type="ORF">SAMN02745207_03533</name>
</gene>
<dbReference type="NCBIfam" id="TIGR00542">
    <property type="entry name" value="hxl6Piso_put"/>
    <property type="match status" value="1"/>
</dbReference>
<name>A0A1M5XC72_9CLOT</name>
<dbReference type="InterPro" id="IPR004560">
    <property type="entry name" value="L-Ru-5P_3-Epase"/>
</dbReference>
<dbReference type="GO" id="GO:0016861">
    <property type="term" value="F:intramolecular oxidoreductase activity, interconverting aldoses and ketoses"/>
    <property type="evidence" value="ECO:0007669"/>
    <property type="project" value="InterPro"/>
</dbReference>
<dbReference type="PANTHER" id="PTHR43489:SF1">
    <property type="entry name" value="L-RIBULOSE-5-PHOSPHATE 3-EPIMERASE SGBU-RELATED"/>
    <property type="match status" value="1"/>
</dbReference>